<evidence type="ECO:0000313" key="1">
    <source>
        <dbReference type="EMBL" id="ABI70812.1"/>
    </source>
</evidence>
<gene>
    <name evidence="1" type="ordered locus">Sfri_0959</name>
</gene>
<protein>
    <submittedName>
        <fullName evidence="1">Uncharacterized protein</fullName>
    </submittedName>
</protein>
<dbReference type="KEGG" id="sfr:Sfri_0959"/>
<dbReference type="EMBL" id="CP000447">
    <property type="protein sequence ID" value="ABI70812.1"/>
    <property type="molecule type" value="Genomic_DNA"/>
</dbReference>
<proteinExistence type="predicted"/>
<accession>Q086K3</accession>
<dbReference type="STRING" id="318167.Sfri_0959"/>
<dbReference type="eggNOG" id="ENOG5032UEC">
    <property type="taxonomic scope" value="Bacteria"/>
</dbReference>
<name>Q086K3_SHEFN</name>
<dbReference type="GeneID" id="41836319"/>
<dbReference type="Proteomes" id="UP000000684">
    <property type="component" value="Chromosome"/>
</dbReference>
<dbReference type="HOGENOM" id="CLU_1684943_0_0_6"/>
<organism evidence="1 2">
    <name type="scientific">Shewanella frigidimarina (strain NCIMB 400)</name>
    <dbReference type="NCBI Taxonomy" id="318167"/>
    <lineage>
        <taxon>Bacteria</taxon>
        <taxon>Pseudomonadati</taxon>
        <taxon>Pseudomonadota</taxon>
        <taxon>Gammaproteobacteria</taxon>
        <taxon>Alteromonadales</taxon>
        <taxon>Shewanellaceae</taxon>
        <taxon>Shewanella</taxon>
    </lineage>
</organism>
<evidence type="ECO:0000313" key="2">
    <source>
        <dbReference type="Proteomes" id="UP000000684"/>
    </source>
</evidence>
<dbReference type="AlphaFoldDB" id="Q086K3"/>
<keyword evidence="2" id="KW-1185">Reference proteome</keyword>
<dbReference type="RefSeq" id="WP_011636433.1">
    <property type="nucleotide sequence ID" value="NC_008345.1"/>
</dbReference>
<sequence>MEMNRDVHLKNFKSSELIFDNDETIIILKFIFSSQHSIIDELDITDEVREFAQGLLVEVVDASYAMGFIDSLFRSTMNLQDGAKKVIIKFGRSAAKHWFSHATAKDLMQIKIYDRVREQLSYSFVRVLVLYLNGIAKTNSRHFSVLAFNLNNKVIWS</sequence>
<reference evidence="1 2" key="1">
    <citation type="submission" date="2006-08" db="EMBL/GenBank/DDBJ databases">
        <title>Complete sequence of Shewanella frigidimarina NCIMB 400.</title>
        <authorList>
            <consortium name="US DOE Joint Genome Institute"/>
            <person name="Copeland A."/>
            <person name="Lucas S."/>
            <person name="Lapidus A."/>
            <person name="Barry K."/>
            <person name="Detter J.C."/>
            <person name="Glavina del Rio T."/>
            <person name="Hammon N."/>
            <person name="Israni S."/>
            <person name="Dalin E."/>
            <person name="Tice H."/>
            <person name="Pitluck S."/>
            <person name="Fredrickson J.K."/>
            <person name="Kolker E."/>
            <person name="McCuel L.A."/>
            <person name="DiChristina T."/>
            <person name="Nealson K.H."/>
            <person name="Newman D."/>
            <person name="Tiedje J.M."/>
            <person name="Zhou J."/>
            <person name="Romine M.F."/>
            <person name="Culley D.E."/>
            <person name="Serres M."/>
            <person name="Chertkov O."/>
            <person name="Brettin T."/>
            <person name="Bruce D."/>
            <person name="Han C."/>
            <person name="Tapia R."/>
            <person name="Gilna P."/>
            <person name="Schmutz J."/>
            <person name="Larimer F."/>
            <person name="Land M."/>
            <person name="Hauser L."/>
            <person name="Kyrpides N."/>
            <person name="Mikhailova N."/>
            <person name="Richardson P."/>
        </authorList>
    </citation>
    <scope>NUCLEOTIDE SEQUENCE [LARGE SCALE GENOMIC DNA]</scope>
    <source>
        <strain evidence="1 2">NCIMB 400</strain>
    </source>
</reference>